<dbReference type="EMBL" id="JABFAD010000006">
    <property type="protein sequence ID" value="MBA0799638.1"/>
    <property type="molecule type" value="Genomic_DNA"/>
</dbReference>
<name>A0A7J9GQN4_9ROSI</name>
<evidence type="ECO:0000259" key="1">
    <source>
        <dbReference type="Pfam" id="PF13456"/>
    </source>
</evidence>
<organism evidence="2 3">
    <name type="scientific">Gossypium harknessii</name>
    <dbReference type="NCBI Taxonomy" id="34285"/>
    <lineage>
        <taxon>Eukaryota</taxon>
        <taxon>Viridiplantae</taxon>
        <taxon>Streptophyta</taxon>
        <taxon>Embryophyta</taxon>
        <taxon>Tracheophyta</taxon>
        <taxon>Spermatophyta</taxon>
        <taxon>Magnoliopsida</taxon>
        <taxon>eudicotyledons</taxon>
        <taxon>Gunneridae</taxon>
        <taxon>Pentapetalae</taxon>
        <taxon>rosids</taxon>
        <taxon>malvids</taxon>
        <taxon>Malvales</taxon>
        <taxon>Malvaceae</taxon>
        <taxon>Malvoideae</taxon>
        <taxon>Gossypium</taxon>
    </lineage>
</organism>
<sequence>MCSFAMRIGKDSVFKTEVRAILEGLNLAWGFGFRQLELECDNALVVGIILVGGAGNELEGSLEASSDVVDRVTQFTILRKIHA</sequence>
<evidence type="ECO:0000313" key="2">
    <source>
        <dbReference type="EMBL" id="MBA0799638.1"/>
    </source>
</evidence>
<accession>A0A7J9GQN4</accession>
<dbReference type="GO" id="GO:0003676">
    <property type="term" value="F:nucleic acid binding"/>
    <property type="evidence" value="ECO:0007669"/>
    <property type="project" value="InterPro"/>
</dbReference>
<feature type="domain" description="RNase H type-1" evidence="1">
    <location>
        <begin position="4"/>
        <end position="49"/>
    </location>
</feature>
<dbReference type="Pfam" id="PF13456">
    <property type="entry name" value="RVT_3"/>
    <property type="match status" value="1"/>
</dbReference>
<dbReference type="InterPro" id="IPR002156">
    <property type="entry name" value="RNaseH_domain"/>
</dbReference>
<protein>
    <recommendedName>
        <fullName evidence="1">RNase H type-1 domain-containing protein</fullName>
    </recommendedName>
</protein>
<dbReference type="GO" id="GO:0004523">
    <property type="term" value="F:RNA-DNA hybrid ribonuclease activity"/>
    <property type="evidence" value="ECO:0007669"/>
    <property type="project" value="InterPro"/>
</dbReference>
<evidence type="ECO:0000313" key="3">
    <source>
        <dbReference type="Proteomes" id="UP000593560"/>
    </source>
</evidence>
<proteinExistence type="predicted"/>
<comment type="caution">
    <text evidence="2">The sequence shown here is derived from an EMBL/GenBank/DDBJ whole genome shotgun (WGS) entry which is preliminary data.</text>
</comment>
<dbReference type="AlphaFoldDB" id="A0A7J9GQN4"/>
<dbReference type="OrthoDB" id="955670at2759"/>
<dbReference type="Proteomes" id="UP000593560">
    <property type="component" value="Unassembled WGS sequence"/>
</dbReference>
<gene>
    <name evidence="2" type="ORF">Gohar_010142</name>
</gene>
<keyword evidence="3" id="KW-1185">Reference proteome</keyword>
<reference evidence="2 3" key="1">
    <citation type="journal article" date="2019" name="Genome Biol. Evol.">
        <title>Insights into the evolution of the New World diploid cottons (Gossypium, subgenus Houzingenia) based on genome sequencing.</title>
        <authorList>
            <person name="Grover C.E."/>
            <person name="Arick M.A. 2nd"/>
            <person name="Thrash A."/>
            <person name="Conover J.L."/>
            <person name="Sanders W.S."/>
            <person name="Peterson D.G."/>
            <person name="Frelichowski J.E."/>
            <person name="Scheffler J.A."/>
            <person name="Scheffler B.E."/>
            <person name="Wendel J.F."/>
        </authorList>
    </citation>
    <scope>NUCLEOTIDE SEQUENCE [LARGE SCALE GENOMIC DNA]</scope>
    <source>
        <strain evidence="2">0</strain>
        <tissue evidence="2">Leaf</tissue>
    </source>
</reference>